<dbReference type="PANTHER" id="PTHR33048:SF93">
    <property type="entry name" value="INTEGRAL MEMBRANE PROTEIN"/>
    <property type="match status" value="1"/>
</dbReference>
<comment type="similarity">
    <text evidence="5">Belongs to the SAT4 family.</text>
</comment>
<feature type="transmembrane region" description="Helical" evidence="7">
    <location>
        <begin position="122"/>
        <end position="144"/>
    </location>
</feature>
<feature type="transmembrane region" description="Helical" evidence="7">
    <location>
        <begin position="164"/>
        <end position="189"/>
    </location>
</feature>
<feature type="domain" description="Rhodopsin" evidence="8">
    <location>
        <begin position="28"/>
        <end position="264"/>
    </location>
</feature>
<dbReference type="Pfam" id="PF20684">
    <property type="entry name" value="Fung_rhodopsin"/>
    <property type="match status" value="1"/>
</dbReference>
<dbReference type="EMBL" id="CAJVRL010000056">
    <property type="protein sequence ID" value="CAG8954437.1"/>
    <property type="molecule type" value="Genomic_DNA"/>
</dbReference>
<evidence type="ECO:0000256" key="6">
    <source>
        <dbReference type="SAM" id="MobiDB-lite"/>
    </source>
</evidence>
<accession>A0A9N9KYR6</accession>
<keyword evidence="3 7" id="KW-1133">Transmembrane helix</keyword>
<dbReference type="AlphaFoldDB" id="A0A9N9KYR6"/>
<feature type="transmembrane region" description="Helical" evidence="7">
    <location>
        <begin position="89"/>
        <end position="110"/>
    </location>
</feature>
<name>A0A9N9KYR6_9HELO</name>
<sequence length="380" mass="43007">MSLITSLGITTNWVMWIEALIGLVFVLARYYTRKFVIHSVGWDDYWIIISLVLFFLFCAFTTASSFSGLGALRKDLDPAAYSMAMKWELIGQSICIFAIPTSKSSVALFLLRIVVNKWHQYILWFCIVSTVIAGCTSAIGIFFQCVPVQKIWDPTVEGYCKLKFIYMGLFTASWSSLMDFVLALLPWHVVWSLNMKRKEKYTVAIGLSLGVFAGACGIIRTILLQSLNAEEYIHDTVPMVLWSSTELLVTIICASVIVLRPLYVKIRRRSKADSSDDPHSFPLPDYPSKRKSKHLKRLSSVEPETKIYQGVGMTNTTSSANKHNDPTNTSEESILRELREDDFRFGTKQGIRRTDAVTVTFEAKNGDKFIACEARREGHD</sequence>
<dbReference type="Proteomes" id="UP000696280">
    <property type="component" value="Unassembled WGS sequence"/>
</dbReference>
<evidence type="ECO:0000313" key="10">
    <source>
        <dbReference type="Proteomes" id="UP000696280"/>
    </source>
</evidence>
<feature type="transmembrane region" description="Helical" evidence="7">
    <location>
        <begin position="239"/>
        <end position="259"/>
    </location>
</feature>
<evidence type="ECO:0000313" key="9">
    <source>
        <dbReference type="EMBL" id="CAG8954437.1"/>
    </source>
</evidence>
<feature type="transmembrane region" description="Helical" evidence="7">
    <location>
        <begin position="44"/>
        <end position="69"/>
    </location>
</feature>
<reference evidence="9" key="1">
    <citation type="submission" date="2021-07" db="EMBL/GenBank/DDBJ databases">
        <authorList>
            <person name="Durling M."/>
        </authorList>
    </citation>
    <scope>NUCLEOTIDE SEQUENCE</scope>
</reference>
<protein>
    <recommendedName>
        <fullName evidence="8">Rhodopsin domain-containing protein</fullName>
    </recommendedName>
</protein>
<dbReference type="PANTHER" id="PTHR33048">
    <property type="entry name" value="PTH11-LIKE INTEGRAL MEMBRANE PROTEIN (AFU_ORTHOLOGUE AFUA_5G11245)"/>
    <property type="match status" value="1"/>
</dbReference>
<dbReference type="OrthoDB" id="5417844at2759"/>
<evidence type="ECO:0000256" key="1">
    <source>
        <dbReference type="ARBA" id="ARBA00004141"/>
    </source>
</evidence>
<evidence type="ECO:0000256" key="2">
    <source>
        <dbReference type="ARBA" id="ARBA00022692"/>
    </source>
</evidence>
<evidence type="ECO:0000256" key="4">
    <source>
        <dbReference type="ARBA" id="ARBA00023136"/>
    </source>
</evidence>
<feature type="transmembrane region" description="Helical" evidence="7">
    <location>
        <begin position="201"/>
        <end position="227"/>
    </location>
</feature>
<evidence type="ECO:0000256" key="5">
    <source>
        <dbReference type="ARBA" id="ARBA00038359"/>
    </source>
</evidence>
<comment type="caution">
    <text evidence="9">The sequence shown here is derived from an EMBL/GenBank/DDBJ whole genome shotgun (WGS) entry which is preliminary data.</text>
</comment>
<keyword evidence="2 7" id="KW-0812">Transmembrane</keyword>
<gene>
    <name evidence="9" type="ORF">HYFRA_00006064</name>
</gene>
<evidence type="ECO:0000256" key="3">
    <source>
        <dbReference type="ARBA" id="ARBA00022989"/>
    </source>
</evidence>
<evidence type="ECO:0000259" key="8">
    <source>
        <dbReference type="Pfam" id="PF20684"/>
    </source>
</evidence>
<feature type="region of interest" description="Disordered" evidence="6">
    <location>
        <begin position="272"/>
        <end position="295"/>
    </location>
</feature>
<feature type="compositionally biased region" description="Polar residues" evidence="6">
    <location>
        <begin position="312"/>
        <end position="331"/>
    </location>
</feature>
<dbReference type="GO" id="GO:0016020">
    <property type="term" value="C:membrane"/>
    <property type="evidence" value="ECO:0007669"/>
    <property type="project" value="UniProtKB-SubCell"/>
</dbReference>
<organism evidence="9 10">
    <name type="scientific">Hymenoscyphus fraxineus</name>
    <dbReference type="NCBI Taxonomy" id="746836"/>
    <lineage>
        <taxon>Eukaryota</taxon>
        <taxon>Fungi</taxon>
        <taxon>Dikarya</taxon>
        <taxon>Ascomycota</taxon>
        <taxon>Pezizomycotina</taxon>
        <taxon>Leotiomycetes</taxon>
        <taxon>Helotiales</taxon>
        <taxon>Helotiaceae</taxon>
        <taxon>Hymenoscyphus</taxon>
    </lineage>
</organism>
<dbReference type="InterPro" id="IPR052337">
    <property type="entry name" value="SAT4-like"/>
</dbReference>
<feature type="transmembrane region" description="Helical" evidence="7">
    <location>
        <begin position="13"/>
        <end position="32"/>
    </location>
</feature>
<proteinExistence type="inferred from homology"/>
<keyword evidence="4 7" id="KW-0472">Membrane</keyword>
<dbReference type="InterPro" id="IPR049326">
    <property type="entry name" value="Rhodopsin_dom_fungi"/>
</dbReference>
<keyword evidence="10" id="KW-1185">Reference proteome</keyword>
<feature type="region of interest" description="Disordered" evidence="6">
    <location>
        <begin position="311"/>
        <end position="331"/>
    </location>
</feature>
<comment type="subcellular location">
    <subcellularLocation>
        <location evidence="1">Membrane</location>
        <topology evidence="1">Multi-pass membrane protein</topology>
    </subcellularLocation>
</comment>
<evidence type="ECO:0000256" key="7">
    <source>
        <dbReference type="SAM" id="Phobius"/>
    </source>
</evidence>